<comment type="caution">
    <text evidence="1">The sequence shown here is derived from an EMBL/GenBank/DDBJ whole genome shotgun (WGS) entry which is preliminary data.</text>
</comment>
<proteinExistence type="predicted"/>
<sequence>MYISSTPHLPFVSEEIAIYGPKAHQRIISKLNSGLGPLFYHERQITLEPLPETMLNEGEVSPVPDLILYDNETRQTPIIIEVCHTEGLKKDLKKVVQLTNEDNYGILESFVYDYTARQWFRYRKGDESVISASSFSEVLQLDLNEFL</sequence>
<evidence type="ECO:0000313" key="1">
    <source>
        <dbReference type="EMBL" id="MRS64266.1"/>
    </source>
</evidence>
<dbReference type="EMBL" id="WJXZ01000014">
    <property type="protein sequence ID" value="MRS64266.1"/>
    <property type="molecule type" value="Genomic_DNA"/>
</dbReference>
<accession>A0A7K0ERU8</accession>
<evidence type="ECO:0000313" key="2">
    <source>
        <dbReference type="Proteomes" id="UP000441754"/>
    </source>
</evidence>
<dbReference type="Proteomes" id="UP000441754">
    <property type="component" value="Unassembled WGS sequence"/>
</dbReference>
<protein>
    <recommendedName>
        <fullName evidence="3">Uma2 family endonuclease</fullName>
    </recommendedName>
</protein>
<keyword evidence="2" id="KW-1185">Reference proteome</keyword>
<dbReference type="AlphaFoldDB" id="A0A7K0ERU8"/>
<gene>
    <name evidence="1" type="ORF">GJJ30_23410</name>
</gene>
<dbReference type="OrthoDB" id="954297at2"/>
<reference evidence="1 2" key="1">
    <citation type="journal article" date="2018" name="Antonie Van Leeuwenhoek">
        <title>Larkinella terrae sp. nov., isolated from soil on Jeju Island, South Korea.</title>
        <authorList>
            <person name="Ten L.N."/>
            <person name="Jeon J."/>
            <person name="Park S.J."/>
            <person name="Park S."/>
            <person name="Lee S.Y."/>
            <person name="Kim M.K."/>
            <person name="Jung H.Y."/>
        </authorList>
    </citation>
    <scope>NUCLEOTIDE SEQUENCE [LARGE SCALE GENOMIC DNA]</scope>
    <source>
        <strain evidence="1 2">KCTC 52001</strain>
    </source>
</reference>
<dbReference type="Gene3D" id="3.90.1570.20">
    <property type="match status" value="1"/>
</dbReference>
<evidence type="ECO:0008006" key="3">
    <source>
        <dbReference type="Google" id="ProtNLM"/>
    </source>
</evidence>
<organism evidence="1 2">
    <name type="scientific">Larkinella terrae</name>
    <dbReference type="NCBI Taxonomy" id="2025311"/>
    <lineage>
        <taxon>Bacteria</taxon>
        <taxon>Pseudomonadati</taxon>
        <taxon>Bacteroidota</taxon>
        <taxon>Cytophagia</taxon>
        <taxon>Cytophagales</taxon>
        <taxon>Spirosomataceae</taxon>
        <taxon>Larkinella</taxon>
    </lineage>
</organism>
<name>A0A7K0ERU8_9BACT</name>